<gene>
    <name evidence="2" type="ORF">FNW21_00615</name>
</gene>
<dbReference type="AlphaFoldDB" id="A0A553ECV3"/>
<comment type="caution">
    <text evidence="2">The sequence shown here is derived from an EMBL/GenBank/DDBJ whole genome shotgun (WGS) entry which is preliminary data.</text>
</comment>
<name>A0A553ECV3_9FLAO</name>
<dbReference type="OrthoDB" id="6330679at2"/>
<evidence type="ECO:0000313" key="2">
    <source>
        <dbReference type="EMBL" id="TRX42866.1"/>
    </source>
</evidence>
<evidence type="ECO:0008006" key="4">
    <source>
        <dbReference type="Google" id="ProtNLM"/>
    </source>
</evidence>
<dbReference type="RefSeq" id="WP_144254790.1">
    <property type="nucleotide sequence ID" value="NZ_VJZT01000001.1"/>
</dbReference>
<accession>A0A553ECV3</accession>
<organism evidence="2 3">
    <name type="scientific">Flavobacterium restrictum</name>
    <dbReference type="NCBI Taxonomy" id="2594428"/>
    <lineage>
        <taxon>Bacteria</taxon>
        <taxon>Pseudomonadati</taxon>
        <taxon>Bacteroidota</taxon>
        <taxon>Flavobacteriia</taxon>
        <taxon>Flavobacteriales</taxon>
        <taxon>Flavobacteriaceae</taxon>
        <taxon>Flavobacterium</taxon>
    </lineage>
</organism>
<keyword evidence="1" id="KW-0812">Transmembrane</keyword>
<evidence type="ECO:0000313" key="3">
    <source>
        <dbReference type="Proteomes" id="UP000316371"/>
    </source>
</evidence>
<feature type="transmembrane region" description="Helical" evidence="1">
    <location>
        <begin position="20"/>
        <end position="38"/>
    </location>
</feature>
<dbReference type="EMBL" id="VJZT01000001">
    <property type="protein sequence ID" value="TRX42866.1"/>
    <property type="molecule type" value="Genomic_DNA"/>
</dbReference>
<keyword evidence="1" id="KW-1133">Transmembrane helix</keyword>
<reference evidence="2 3" key="1">
    <citation type="submission" date="2019-07" db="EMBL/GenBank/DDBJ databases">
        <title>Novel species of Flavobacterium.</title>
        <authorList>
            <person name="Liu Q."/>
            <person name="Xin Y.-H."/>
        </authorList>
    </citation>
    <scope>NUCLEOTIDE SEQUENCE [LARGE SCALE GENOMIC DNA]</scope>
    <source>
        <strain evidence="2 3">LB1R34</strain>
    </source>
</reference>
<feature type="transmembrane region" description="Helical" evidence="1">
    <location>
        <begin position="150"/>
        <end position="170"/>
    </location>
</feature>
<dbReference type="Proteomes" id="UP000316371">
    <property type="component" value="Unassembled WGS sequence"/>
</dbReference>
<sequence>MTKKSKLNTNMRIYHRYLGFFLAGIMAVYAISGLLLIFRESDFLKSERQIEKTLPPDFKIEDLGKALHLRDLKIEKEENGISYFKQGTFNKKTGVAQYTSKELPFILEKMTKLHKSSTKDPLFFLNVFFGLSLLFFVISSFWMFLPKTQIFKRGMYFALGGIILTLILIFI</sequence>
<feature type="transmembrane region" description="Helical" evidence="1">
    <location>
        <begin position="122"/>
        <end position="144"/>
    </location>
</feature>
<proteinExistence type="predicted"/>
<keyword evidence="1" id="KW-0472">Membrane</keyword>
<evidence type="ECO:0000256" key="1">
    <source>
        <dbReference type="SAM" id="Phobius"/>
    </source>
</evidence>
<protein>
    <recommendedName>
        <fullName evidence="4">PepSY-associated TM region</fullName>
    </recommendedName>
</protein>
<keyword evidence="3" id="KW-1185">Reference proteome</keyword>